<comment type="caution">
    <text evidence="2">The sequence shown here is derived from an EMBL/GenBank/DDBJ whole genome shotgun (WGS) entry which is preliminary data.</text>
</comment>
<dbReference type="InterPro" id="IPR033469">
    <property type="entry name" value="CYTH-like_dom_sf"/>
</dbReference>
<dbReference type="PANTHER" id="PTHR21028">
    <property type="entry name" value="SI:CH211-156B7.4"/>
    <property type="match status" value="1"/>
</dbReference>
<reference evidence="2 3" key="1">
    <citation type="submission" date="2019-08" db="EMBL/GenBank/DDBJ databases">
        <authorList>
            <person name="Chen S.-C."/>
            <person name="Lai M.-C."/>
            <person name="You Y.-T."/>
        </authorList>
    </citation>
    <scope>NUCLEOTIDE SEQUENCE [LARGE SCALE GENOMIC DNA]</scope>
    <source>
        <strain evidence="2 3">P2F9704a</strain>
    </source>
</reference>
<sequence length="174" mass="19727">MLEIEIKVRVPDLQPIRERIRSSGAALLGEGVEYDAYYNSPERDFASTDEALRLRKADDYALLTYKGPKIGSGSFKAREELNIRVESLDTMDMLLQRIGFQKTAHVKKYRESYRIGQATVTLDTVENLGTFAEIEAAAELSQEEAELEIEKIAKEYGISGERLTLSYLELLLEE</sequence>
<dbReference type="Proteomes" id="UP001524383">
    <property type="component" value="Unassembled WGS sequence"/>
</dbReference>
<protein>
    <submittedName>
        <fullName evidence="2">Class IV adenylate cyclase</fullName>
    </submittedName>
</protein>
<evidence type="ECO:0000313" key="2">
    <source>
        <dbReference type="EMBL" id="MCQ1537944.1"/>
    </source>
</evidence>
<dbReference type="InterPro" id="IPR023577">
    <property type="entry name" value="CYTH_domain"/>
</dbReference>
<dbReference type="PANTHER" id="PTHR21028:SF2">
    <property type="entry name" value="CYTH DOMAIN-CONTAINING PROTEIN"/>
    <property type="match status" value="1"/>
</dbReference>
<dbReference type="NCBIfam" id="TIGR00318">
    <property type="entry name" value="cyaB"/>
    <property type="match status" value="1"/>
</dbReference>
<feature type="domain" description="CYTH" evidence="1">
    <location>
        <begin position="1"/>
        <end position="173"/>
    </location>
</feature>
<evidence type="ECO:0000313" key="3">
    <source>
        <dbReference type="Proteomes" id="UP001524383"/>
    </source>
</evidence>
<dbReference type="Gene3D" id="2.40.320.10">
    <property type="entry name" value="Hypothetical Protein Pfu-838710-001"/>
    <property type="match status" value="1"/>
</dbReference>
<dbReference type="AlphaFoldDB" id="A0ABD4TJJ7"/>
<name>A0ABD4TJJ7_9EURY</name>
<accession>A0ABD4TJJ7</accession>
<dbReference type="RefSeq" id="WP_255331877.1">
    <property type="nucleotide sequence ID" value="NZ_VOTZ01000004.1"/>
</dbReference>
<evidence type="ECO:0000259" key="1">
    <source>
        <dbReference type="PROSITE" id="PS51707"/>
    </source>
</evidence>
<organism evidence="2 3">
    <name type="scientific">Methanocalculus taiwanensis</name>
    <dbReference type="NCBI Taxonomy" id="106207"/>
    <lineage>
        <taxon>Archaea</taxon>
        <taxon>Methanobacteriati</taxon>
        <taxon>Methanobacteriota</taxon>
        <taxon>Stenosarchaea group</taxon>
        <taxon>Methanomicrobia</taxon>
        <taxon>Methanomicrobiales</taxon>
        <taxon>Methanocalculaceae</taxon>
        <taxon>Methanocalculus</taxon>
    </lineage>
</organism>
<dbReference type="SMART" id="SM01118">
    <property type="entry name" value="CYTH"/>
    <property type="match status" value="1"/>
</dbReference>
<dbReference type="CDD" id="cd07890">
    <property type="entry name" value="CYTH-like_AC_IV-like"/>
    <property type="match status" value="1"/>
</dbReference>
<dbReference type="InterPro" id="IPR008173">
    <property type="entry name" value="Adenylyl_cyclase_CyaB"/>
</dbReference>
<gene>
    <name evidence="2" type="primary">cyaB</name>
    <name evidence="2" type="ORF">FTO68_02930</name>
</gene>
<dbReference type="SUPFAM" id="SSF55154">
    <property type="entry name" value="CYTH-like phosphatases"/>
    <property type="match status" value="1"/>
</dbReference>
<dbReference type="Pfam" id="PF01928">
    <property type="entry name" value="CYTH"/>
    <property type="match status" value="1"/>
</dbReference>
<dbReference type="EMBL" id="VOTZ01000004">
    <property type="protein sequence ID" value="MCQ1537944.1"/>
    <property type="molecule type" value="Genomic_DNA"/>
</dbReference>
<dbReference type="PROSITE" id="PS51707">
    <property type="entry name" value="CYTH"/>
    <property type="match status" value="1"/>
</dbReference>
<proteinExistence type="predicted"/>
<keyword evidence="3" id="KW-1185">Reference proteome</keyword>